<dbReference type="InterPro" id="IPR050515">
    <property type="entry name" value="Beta-lactam/transpept"/>
</dbReference>
<dbReference type="SUPFAM" id="SSF56519">
    <property type="entry name" value="Penicillin binding protein dimerisation domain"/>
    <property type="match status" value="1"/>
</dbReference>
<evidence type="ECO:0000256" key="2">
    <source>
        <dbReference type="ARBA" id="ARBA00004236"/>
    </source>
</evidence>
<evidence type="ECO:0000256" key="5">
    <source>
        <dbReference type="ARBA" id="ARBA00022692"/>
    </source>
</evidence>
<evidence type="ECO:0000256" key="11">
    <source>
        <dbReference type="SAM" id="Phobius"/>
    </source>
</evidence>
<evidence type="ECO:0000259" key="12">
    <source>
        <dbReference type="Pfam" id="PF00905"/>
    </source>
</evidence>
<evidence type="ECO:0000256" key="1">
    <source>
        <dbReference type="ARBA" id="ARBA00004167"/>
    </source>
</evidence>
<sequence length="691" mass="76277">MLKRKNRGKRVKRHNPANRLWVVSGITTLALAGLLLRLGYVQVKEGSQFRGESTNVQVVSYPVLPPRGFIYSSNGTVLAEDKPVYDAYLTRLPNVSENLQNMADKLAPWLGESPKAVLTAMKTSPLATQVLIKRNLSEAAVSYIYEHRSELPGVRVEVDPIRYYPYGDLAAHILGYVGPITSSSESYYNKLGYLDSQIVGETGVEAQYESYLQGHVGEEEDLVNSAGVPIKSIGMQPPAQSGDNLQLTIDSTYQALAQEIVANYIQNSPLKYEISEASAVVLNVKTGGVEAMVSYPYYNPNWFLNGNYLKHATYLEKSDALINNVIQSPEYPGSTVKPANAIAGMQSGTITPNTIVYDHGFLQIGNRIFHNWYLPGFGPVNVTQAIELSDDTFFYQLGLWLGGWNNNTGYPNGESYNQWVKTRFVKALNTLFGWEYRFGLGAMTGIDLPGEVPGMFWEEDTQQNYLEVPYDLKQAEASLKKKGYYDNWGAVPDLAFAAIGQSQEFTPIEMAQYVMTLADRGVKLQPHVLQAIYPADEAPGSPGSKPIYTFKPKVEARLNINPTYMQAALQGMYLMANNPMGLLYQGGFAGSPYHAAGKTGTAQISENGRNVDDSVTIAFAPYNHPQIAIAVMVPGGGASTTTASHIAHRLFNAYFQLHHEFFPKSQWINPQFPANWSSTFAAQQPEKGVMP</sequence>
<reference evidence="14 15" key="1">
    <citation type="submission" date="2023-07" db="EMBL/GenBank/DDBJ databases">
        <title>Genomic Encyclopedia of Type Strains, Phase IV (KMG-IV): sequencing the most valuable type-strain genomes for metagenomic binning, comparative biology and taxonomic classification.</title>
        <authorList>
            <person name="Goeker M."/>
        </authorList>
    </citation>
    <scope>NUCLEOTIDE SEQUENCE [LARGE SCALE GENOMIC DNA]</scope>
    <source>
        <strain evidence="14 15">DSM 25924</strain>
    </source>
</reference>
<evidence type="ECO:0000256" key="7">
    <source>
        <dbReference type="ARBA" id="ARBA00022984"/>
    </source>
</evidence>
<dbReference type="EMBL" id="JAURUO010000002">
    <property type="protein sequence ID" value="MDP9727627.1"/>
    <property type="molecule type" value="Genomic_DNA"/>
</dbReference>
<comment type="subcellular location">
    <subcellularLocation>
        <location evidence="2">Cell membrane</location>
    </subcellularLocation>
    <subcellularLocation>
        <location evidence="1">Membrane</location>
        <topology evidence="1">Single-pass membrane protein</topology>
    </subcellularLocation>
</comment>
<keyword evidence="15" id="KW-1185">Reference proteome</keyword>
<dbReference type="Pfam" id="PF03717">
    <property type="entry name" value="PBP_dimer"/>
    <property type="match status" value="1"/>
</dbReference>
<dbReference type="PANTHER" id="PTHR30627:SF2">
    <property type="entry name" value="PEPTIDOGLYCAN D,D-TRANSPEPTIDASE MRDA"/>
    <property type="match status" value="1"/>
</dbReference>
<evidence type="ECO:0000256" key="8">
    <source>
        <dbReference type="ARBA" id="ARBA00022989"/>
    </source>
</evidence>
<keyword evidence="4" id="KW-1003">Cell membrane</keyword>
<feature type="transmembrane region" description="Helical" evidence="11">
    <location>
        <begin position="20"/>
        <end position="40"/>
    </location>
</feature>
<evidence type="ECO:0000256" key="4">
    <source>
        <dbReference type="ARBA" id="ARBA00022475"/>
    </source>
</evidence>
<feature type="domain" description="Penicillin-binding protein transpeptidase" evidence="12">
    <location>
        <begin position="278"/>
        <end position="653"/>
    </location>
</feature>
<dbReference type="InterPro" id="IPR012338">
    <property type="entry name" value="Beta-lactam/transpept-like"/>
</dbReference>
<dbReference type="InterPro" id="IPR005311">
    <property type="entry name" value="PBP_dimer"/>
</dbReference>
<proteinExistence type="inferred from homology"/>
<dbReference type="Proteomes" id="UP001229209">
    <property type="component" value="Unassembled WGS sequence"/>
</dbReference>
<evidence type="ECO:0000256" key="10">
    <source>
        <dbReference type="ARBA" id="ARBA00023316"/>
    </source>
</evidence>
<evidence type="ECO:0000256" key="3">
    <source>
        <dbReference type="ARBA" id="ARBA00007171"/>
    </source>
</evidence>
<evidence type="ECO:0000256" key="9">
    <source>
        <dbReference type="ARBA" id="ARBA00023136"/>
    </source>
</evidence>
<dbReference type="SUPFAM" id="SSF56601">
    <property type="entry name" value="beta-lactamase/transpeptidase-like"/>
    <property type="match status" value="1"/>
</dbReference>
<dbReference type="Gene3D" id="3.40.710.10">
    <property type="entry name" value="DD-peptidase/beta-lactamase superfamily"/>
    <property type="match status" value="1"/>
</dbReference>
<dbReference type="RefSeq" id="WP_203114545.1">
    <property type="nucleotide sequence ID" value="NZ_JAURUO010000002.1"/>
</dbReference>
<protein>
    <submittedName>
        <fullName evidence="14">Penicillin-binding protein 2</fullName>
    </submittedName>
</protein>
<evidence type="ECO:0000259" key="13">
    <source>
        <dbReference type="Pfam" id="PF03717"/>
    </source>
</evidence>
<dbReference type="InterPro" id="IPR001460">
    <property type="entry name" value="PCN-bd_Tpept"/>
</dbReference>
<comment type="similarity">
    <text evidence="3">Belongs to the transpeptidase family.</text>
</comment>
<dbReference type="Gene3D" id="3.90.1310.10">
    <property type="entry name" value="Penicillin-binding protein 2a (Domain 2)"/>
    <property type="match status" value="1"/>
</dbReference>
<name>A0ABT9LTN6_9BACL</name>
<keyword evidence="5 11" id="KW-0812">Transmembrane</keyword>
<comment type="caution">
    <text evidence="14">The sequence shown here is derived from an EMBL/GenBank/DDBJ whole genome shotgun (WGS) entry which is preliminary data.</text>
</comment>
<evidence type="ECO:0000256" key="6">
    <source>
        <dbReference type="ARBA" id="ARBA00022960"/>
    </source>
</evidence>
<organism evidence="14 15">
    <name type="scientific">Alicyclobacillus tolerans</name>
    <dbReference type="NCBI Taxonomy" id="90970"/>
    <lineage>
        <taxon>Bacteria</taxon>
        <taxon>Bacillati</taxon>
        <taxon>Bacillota</taxon>
        <taxon>Bacilli</taxon>
        <taxon>Bacillales</taxon>
        <taxon>Alicyclobacillaceae</taxon>
        <taxon>Alicyclobacillus</taxon>
    </lineage>
</organism>
<keyword evidence="7" id="KW-0573">Peptidoglycan synthesis</keyword>
<keyword evidence="8 11" id="KW-1133">Transmembrane helix</keyword>
<keyword evidence="9 11" id="KW-0472">Membrane</keyword>
<keyword evidence="6" id="KW-0133">Cell shape</keyword>
<keyword evidence="10" id="KW-0961">Cell wall biogenesis/degradation</keyword>
<dbReference type="Pfam" id="PF00905">
    <property type="entry name" value="Transpeptidase"/>
    <property type="match status" value="1"/>
</dbReference>
<dbReference type="InterPro" id="IPR036138">
    <property type="entry name" value="PBP_dimer_sf"/>
</dbReference>
<dbReference type="PANTHER" id="PTHR30627">
    <property type="entry name" value="PEPTIDOGLYCAN D,D-TRANSPEPTIDASE"/>
    <property type="match status" value="1"/>
</dbReference>
<feature type="domain" description="Penicillin-binding protein dimerisation" evidence="13">
    <location>
        <begin position="65"/>
        <end position="232"/>
    </location>
</feature>
<gene>
    <name evidence="14" type="ORF">J2S04_000554</name>
</gene>
<evidence type="ECO:0000313" key="14">
    <source>
        <dbReference type="EMBL" id="MDP9727627.1"/>
    </source>
</evidence>
<accession>A0ABT9LTN6</accession>
<evidence type="ECO:0000313" key="15">
    <source>
        <dbReference type="Proteomes" id="UP001229209"/>
    </source>
</evidence>